<name>A0ABP5V098_9ACTN</name>
<feature type="transmembrane region" description="Helical" evidence="1">
    <location>
        <begin position="56"/>
        <end position="75"/>
    </location>
</feature>
<reference evidence="3" key="1">
    <citation type="journal article" date="2019" name="Int. J. Syst. Evol. Microbiol.">
        <title>The Global Catalogue of Microorganisms (GCM) 10K type strain sequencing project: providing services to taxonomists for standard genome sequencing and annotation.</title>
        <authorList>
            <consortium name="The Broad Institute Genomics Platform"/>
            <consortium name="The Broad Institute Genome Sequencing Center for Infectious Disease"/>
            <person name="Wu L."/>
            <person name="Ma J."/>
        </authorList>
    </citation>
    <scope>NUCLEOTIDE SEQUENCE [LARGE SCALE GENOMIC DNA]</scope>
    <source>
        <strain evidence="3">JCM 3272</strain>
    </source>
</reference>
<keyword evidence="3" id="KW-1185">Reference proteome</keyword>
<sequence length="202" mass="20698">MIRAISHWATAAMAAVAGTALVYLLLAFLPLADLWAARDPGPHREALAAALRIGGWGLLFALAVTTAVATAGWAARARSNLVAFGLRSRRLARGRTAVLVWLLWGSAFAGAGAALLGLIAGLDDREEIADVRGRVAAGHPIDHDLAAHLFGRQLVLGLPSAALFVLAAAVAVLLIGRVTGVQCGRIARLRAALAVAGGTIGA</sequence>
<evidence type="ECO:0000313" key="2">
    <source>
        <dbReference type="EMBL" id="GAA2391500.1"/>
    </source>
</evidence>
<gene>
    <name evidence="2" type="ORF">GCM10010170_103880</name>
</gene>
<dbReference type="Proteomes" id="UP001501444">
    <property type="component" value="Unassembled WGS sequence"/>
</dbReference>
<dbReference type="RefSeq" id="WP_344620175.1">
    <property type="nucleotide sequence ID" value="NZ_BAAARV010000124.1"/>
</dbReference>
<comment type="caution">
    <text evidence="2">The sequence shown here is derived from an EMBL/GenBank/DDBJ whole genome shotgun (WGS) entry which is preliminary data.</text>
</comment>
<proteinExistence type="predicted"/>
<dbReference type="EMBL" id="BAAARV010000124">
    <property type="protein sequence ID" value="GAA2391500.1"/>
    <property type="molecule type" value="Genomic_DNA"/>
</dbReference>
<keyword evidence="1" id="KW-0472">Membrane</keyword>
<accession>A0ABP5V098</accession>
<feature type="transmembrane region" description="Helical" evidence="1">
    <location>
        <begin position="12"/>
        <end position="36"/>
    </location>
</feature>
<protein>
    <submittedName>
        <fullName evidence="2">Uncharacterized protein</fullName>
    </submittedName>
</protein>
<organism evidence="2 3">
    <name type="scientific">Dactylosporangium salmoneum</name>
    <dbReference type="NCBI Taxonomy" id="53361"/>
    <lineage>
        <taxon>Bacteria</taxon>
        <taxon>Bacillati</taxon>
        <taxon>Actinomycetota</taxon>
        <taxon>Actinomycetes</taxon>
        <taxon>Micromonosporales</taxon>
        <taxon>Micromonosporaceae</taxon>
        <taxon>Dactylosporangium</taxon>
    </lineage>
</organism>
<feature type="transmembrane region" description="Helical" evidence="1">
    <location>
        <begin position="96"/>
        <end position="122"/>
    </location>
</feature>
<evidence type="ECO:0000256" key="1">
    <source>
        <dbReference type="SAM" id="Phobius"/>
    </source>
</evidence>
<keyword evidence="1" id="KW-1133">Transmembrane helix</keyword>
<keyword evidence="1" id="KW-0812">Transmembrane</keyword>
<evidence type="ECO:0000313" key="3">
    <source>
        <dbReference type="Proteomes" id="UP001501444"/>
    </source>
</evidence>
<feature type="transmembrane region" description="Helical" evidence="1">
    <location>
        <begin position="154"/>
        <end position="175"/>
    </location>
</feature>